<dbReference type="InParanoid" id="A0A259U1H3"/>
<comment type="caution">
    <text evidence="12">The sequence shown here is derived from an EMBL/GenBank/DDBJ whole genome shotgun (WGS) entry which is preliminary data.</text>
</comment>
<keyword evidence="4" id="KW-0716">Sensory transduction</keyword>
<evidence type="ECO:0000256" key="2">
    <source>
        <dbReference type="ARBA" id="ARBA00008130"/>
    </source>
</evidence>
<evidence type="ECO:0000256" key="8">
    <source>
        <dbReference type="ARBA" id="ARBA00022991"/>
    </source>
</evidence>
<dbReference type="PANTHER" id="PTHR28286">
    <property type="match status" value="1"/>
</dbReference>
<keyword evidence="6" id="KW-0681">Retinal protein</keyword>
<feature type="transmembrane region" description="Helical" evidence="11">
    <location>
        <begin position="103"/>
        <end position="124"/>
    </location>
</feature>
<keyword evidence="5 11" id="KW-0812">Transmembrane</keyword>
<sequence length="233" mass="24988">MSLETLLYTVYIASMAAGALLFLSWMRDPKGVPVWEYIVAALIPVWSGLAYLAMALGLGTAEIAGQTTYWARYADWVVTTPLLLTALWMTAVTRSDKSKHVPLLLGLVSADIIMILCGLVGDLSSGPARYVYFGIGVAALVVVFALTWGPLRRVAEQDPEIGGIYRKVAAYLALFWIGYPLTWILGPSGLGIVGQTVDTTLFILLPIFSKVGFSIVDLGMLRAAGGTGCAAHE</sequence>
<dbReference type="SMART" id="SM01021">
    <property type="entry name" value="Bac_rhodopsin"/>
    <property type="match status" value="1"/>
</dbReference>
<name>A0A259U1H3_9BACT</name>
<keyword evidence="3" id="KW-0600">Photoreceptor protein</keyword>
<dbReference type="PANTHER" id="PTHR28286:SF2">
    <property type="entry name" value="BACTERIORHODOPSIN _OPSIN, NOPA (EUROFUNG)"/>
    <property type="match status" value="1"/>
</dbReference>
<evidence type="ECO:0000256" key="5">
    <source>
        <dbReference type="ARBA" id="ARBA00022692"/>
    </source>
</evidence>
<evidence type="ECO:0000256" key="9">
    <source>
        <dbReference type="ARBA" id="ARBA00023136"/>
    </source>
</evidence>
<feature type="transmembrane region" description="Helical" evidence="11">
    <location>
        <begin position="192"/>
        <end position="213"/>
    </location>
</feature>
<dbReference type="GO" id="GO:0016020">
    <property type="term" value="C:membrane"/>
    <property type="evidence" value="ECO:0007669"/>
    <property type="project" value="UniProtKB-SubCell"/>
</dbReference>
<dbReference type="OrthoDB" id="70408at2"/>
<protein>
    <recommendedName>
        <fullName evidence="14">Lactococcin</fullName>
    </recommendedName>
</protein>
<dbReference type="InterPro" id="IPR018229">
    <property type="entry name" value="Rhodopsin_retinal_BS"/>
</dbReference>
<dbReference type="EMBL" id="MQWB01000001">
    <property type="protein sequence ID" value="OZC03849.1"/>
    <property type="molecule type" value="Genomic_DNA"/>
</dbReference>
<evidence type="ECO:0000256" key="6">
    <source>
        <dbReference type="ARBA" id="ARBA00022925"/>
    </source>
</evidence>
<dbReference type="Pfam" id="PF01036">
    <property type="entry name" value="Bac_rhodopsin"/>
    <property type="match status" value="1"/>
</dbReference>
<keyword evidence="9 11" id="KW-0472">Membrane</keyword>
<evidence type="ECO:0000256" key="1">
    <source>
        <dbReference type="ARBA" id="ARBA00004141"/>
    </source>
</evidence>
<dbReference type="Gene3D" id="1.20.1070.10">
    <property type="entry name" value="Rhodopsin 7-helix transmembrane proteins"/>
    <property type="match status" value="1"/>
</dbReference>
<evidence type="ECO:0008006" key="14">
    <source>
        <dbReference type="Google" id="ProtNLM"/>
    </source>
</evidence>
<feature type="transmembrane region" description="Helical" evidence="11">
    <location>
        <begin position="73"/>
        <end position="91"/>
    </location>
</feature>
<dbReference type="Proteomes" id="UP000216446">
    <property type="component" value="Unassembled WGS sequence"/>
</dbReference>
<dbReference type="InterPro" id="IPR001425">
    <property type="entry name" value="Arc/bac/fun_rhodopsins"/>
</dbReference>
<feature type="transmembrane region" description="Helical" evidence="11">
    <location>
        <begin position="37"/>
        <end position="61"/>
    </location>
</feature>
<comment type="similarity">
    <text evidence="2">Belongs to the archaeal/bacterial/fungal opsin family.</text>
</comment>
<proteinExistence type="inferred from homology"/>
<feature type="transmembrane region" description="Helical" evidence="11">
    <location>
        <begin position="6"/>
        <end position="25"/>
    </location>
</feature>
<organism evidence="12 13">
    <name type="scientific">Rubricoccus marinus</name>
    <dbReference type="NCBI Taxonomy" id="716817"/>
    <lineage>
        <taxon>Bacteria</taxon>
        <taxon>Pseudomonadati</taxon>
        <taxon>Rhodothermota</taxon>
        <taxon>Rhodothermia</taxon>
        <taxon>Rhodothermales</taxon>
        <taxon>Rubricoccaceae</taxon>
        <taxon>Rubricoccus</taxon>
    </lineage>
</organism>
<dbReference type="GO" id="GO:0009881">
    <property type="term" value="F:photoreceptor activity"/>
    <property type="evidence" value="ECO:0007669"/>
    <property type="project" value="UniProtKB-KW"/>
</dbReference>
<accession>A0A259U1H3</accession>
<reference evidence="12 13" key="1">
    <citation type="submission" date="2016-11" db="EMBL/GenBank/DDBJ databases">
        <title>Study of marine rhodopsin-containing bacteria.</title>
        <authorList>
            <person name="Yoshizawa S."/>
            <person name="Kumagai Y."/>
            <person name="Kogure K."/>
        </authorList>
    </citation>
    <scope>NUCLEOTIDE SEQUENCE [LARGE SCALE GENOMIC DNA]</scope>
    <source>
        <strain evidence="12 13">SG-29</strain>
    </source>
</reference>
<evidence type="ECO:0000256" key="4">
    <source>
        <dbReference type="ARBA" id="ARBA00022606"/>
    </source>
</evidence>
<keyword evidence="7 11" id="KW-1133">Transmembrane helix</keyword>
<keyword evidence="13" id="KW-1185">Reference proteome</keyword>
<dbReference type="AlphaFoldDB" id="A0A259U1H3"/>
<feature type="transmembrane region" description="Helical" evidence="11">
    <location>
        <begin position="130"/>
        <end position="148"/>
    </location>
</feature>
<evidence type="ECO:0000256" key="7">
    <source>
        <dbReference type="ARBA" id="ARBA00022989"/>
    </source>
</evidence>
<evidence type="ECO:0000256" key="11">
    <source>
        <dbReference type="SAM" id="Phobius"/>
    </source>
</evidence>
<keyword evidence="8" id="KW-0157">Chromophore</keyword>
<dbReference type="PROSITE" id="PS00950">
    <property type="entry name" value="BACTERIAL_OPSIN_1"/>
    <property type="match status" value="1"/>
</dbReference>
<evidence type="ECO:0000256" key="10">
    <source>
        <dbReference type="ARBA" id="ARBA00023170"/>
    </source>
</evidence>
<dbReference type="GO" id="GO:0005216">
    <property type="term" value="F:monoatomic ion channel activity"/>
    <property type="evidence" value="ECO:0007669"/>
    <property type="project" value="InterPro"/>
</dbReference>
<evidence type="ECO:0000313" key="13">
    <source>
        <dbReference type="Proteomes" id="UP000216446"/>
    </source>
</evidence>
<feature type="transmembrane region" description="Helical" evidence="11">
    <location>
        <begin position="168"/>
        <end position="186"/>
    </location>
</feature>
<keyword evidence="10" id="KW-0675">Receptor</keyword>
<dbReference type="SUPFAM" id="SSF81321">
    <property type="entry name" value="Family A G protein-coupled receptor-like"/>
    <property type="match status" value="1"/>
</dbReference>
<dbReference type="RefSeq" id="WP_094549673.1">
    <property type="nucleotide sequence ID" value="NZ_MQWB01000001.1"/>
</dbReference>
<dbReference type="PRINTS" id="PR00251">
    <property type="entry name" value="BACTRLOPSIN"/>
</dbReference>
<comment type="subcellular location">
    <subcellularLocation>
        <location evidence="1">Membrane</location>
        <topology evidence="1">Multi-pass membrane protein</topology>
    </subcellularLocation>
</comment>
<evidence type="ECO:0000256" key="3">
    <source>
        <dbReference type="ARBA" id="ARBA00022543"/>
    </source>
</evidence>
<dbReference type="GO" id="GO:0007602">
    <property type="term" value="P:phototransduction"/>
    <property type="evidence" value="ECO:0007669"/>
    <property type="project" value="UniProtKB-KW"/>
</dbReference>
<evidence type="ECO:0000313" key="12">
    <source>
        <dbReference type="EMBL" id="OZC03849.1"/>
    </source>
</evidence>
<gene>
    <name evidence="12" type="ORF">BSZ36_13145</name>
</gene>